<evidence type="ECO:0000313" key="2">
    <source>
        <dbReference type="Proteomes" id="UP000005365"/>
    </source>
</evidence>
<dbReference type="EMBL" id="ACKO02000004">
    <property type="protein sequence ID" value="EET45217.1"/>
    <property type="molecule type" value="Genomic_DNA"/>
</dbReference>
<comment type="caution">
    <text evidence="1">The sequence shown here is derived from an EMBL/GenBank/DDBJ whole genome shotgun (WGS) entry which is preliminary data.</text>
</comment>
<gene>
    <name evidence="1" type="ORF">NEISICOT_00844</name>
</gene>
<proteinExistence type="predicted"/>
<keyword evidence="2" id="KW-1185">Reference proteome</keyword>
<dbReference type="AlphaFoldDB" id="C6M2V3"/>
<evidence type="ECO:0000313" key="1">
    <source>
        <dbReference type="EMBL" id="EET45217.1"/>
    </source>
</evidence>
<name>C6M2V3_NEISI</name>
<accession>C6M2V3</accession>
<reference evidence="1" key="1">
    <citation type="submission" date="2009-07" db="EMBL/GenBank/DDBJ databases">
        <authorList>
            <person name="Weinstock G."/>
            <person name="Sodergren E."/>
            <person name="Clifton S."/>
            <person name="Fulton L."/>
            <person name="Fulton B."/>
            <person name="Courtney L."/>
            <person name="Fronick C."/>
            <person name="Harrison M."/>
            <person name="Strong C."/>
            <person name="Farmer C."/>
            <person name="Delahaunty K."/>
            <person name="Markovic C."/>
            <person name="Hall O."/>
            <person name="Minx P."/>
            <person name="Tomlinson C."/>
            <person name="Mitreva M."/>
            <person name="Nelson J."/>
            <person name="Hou S."/>
            <person name="Wollam A."/>
            <person name="Pepin K.H."/>
            <person name="Johnson M."/>
            <person name="Bhonagiri V."/>
            <person name="Nash W.E."/>
            <person name="Warren W."/>
            <person name="Chinwalla A."/>
            <person name="Mardis E.R."/>
            <person name="Wilson R.K."/>
        </authorList>
    </citation>
    <scope>NUCLEOTIDE SEQUENCE [LARGE SCALE GENOMIC DNA]</scope>
    <source>
        <strain evidence="1">ATCC 29256</strain>
    </source>
</reference>
<sequence length="70" mass="8145">MPAFASAGPQALPVVLAVWRRIGFRRPQWCRLPETPSDTAPRRKRQQQVAVLRFWFLRPINVGFTNHFLS</sequence>
<dbReference type="Proteomes" id="UP000005365">
    <property type="component" value="Unassembled WGS sequence"/>
</dbReference>
<organism evidence="1 2">
    <name type="scientific">Neisseria sicca ATCC 29256</name>
    <dbReference type="NCBI Taxonomy" id="547045"/>
    <lineage>
        <taxon>Bacteria</taxon>
        <taxon>Pseudomonadati</taxon>
        <taxon>Pseudomonadota</taxon>
        <taxon>Betaproteobacteria</taxon>
        <taxon>Neisseriales</taxon>
        <taxon>Neisseriaceae</taxon>
        <taxon>Neisseria</taxon>
    </lineage>
</organism>
<protein>
    <submittedName>
        <fullName evidence="1">Uncharacterized protein</fullName>
    </submittedName>
</protein>